<comment type="subcellular location">
    <subcellularLocation>
        <location evidence="2">Host nucleus</location>
    </subcellularLocation>
</comment>
<keyword evidence="12" id="KW-0190">Covalent protein-DNA linkage</keyword>
<dbReference type="GO" id="GO:0016787">
    <property type="term" value="F:hydrolase activity"/>
    <property type="evidence" value="ECO:0007669"/>
    <property type="project" value="UniProtKB-KW"/>
</dbReference>
<keyword evidence="11" id="KW-0378">Hydrolase</keyword>
<evidence type="ECO:0000256" key="15">
    <source>
        <dbReference type="ARBA" id="ARBA00030754"/>
    </source>
</evidence>
<sequence length="326" mass="37197">MAQGKNWCFTLNNPAIDELEVAEALQTREELVYAIYQLEEGENGTPHFQGYVMFSERLRRTQTSALLPKAHWEVAKGTPEQNRVYCSKIPKIGEHVEIGIFPGKGQGRRTDLAGLHSALKDGLRQADYANEYFEFFLRYPNLVQNYDAAQIQPRSAEEETLCWLFIGPPGTGKSRLSRGLADCLYGIDGVFRKFPGKWWDGYRGERAVIWDDFRGHSATFTDFKLCVDRYPLRVEIKGTTCNLAAKHFFITTNSEPDTWWKEEVTGSDHSAIFRRITRVFWQPLPNQFASFPSYAAYAAAVLTPRPFDTPGPPLVEINWNALQEVL</sequence>
<keyword evidence="10" id="KW-0255">Endonuclease</keyword>
<reference evidence="19" key="1">
    <citation type="submission" date="2017-01" db="EMBL/GenBank/DDBJ databases">
        <title>High-throughput sequencing uncovers low homogeneity in the biogeography of single-stranded DNA viruses.</title>
        <authorList>
            <person name="Pearson V.M."/>
            <person name="Rokyta D.R."/>
        </authorList>
    </citation>
    <scope>NUCLEOTIDE SEQUENCE</scope>
</reference>
<dbReference type="InterPro" id="IPR049912">
    <property type="entry name" value="CRESS_DNA_REP"/>
</dbReference>
<keyword evidence="8" id="KW-0479">Metal-binding</keyword>
<evidence type="ECO:0000256" key="16">
    <source>
        <dbReference type="ARBA" id="ARBA00032243"/>
    </source>
</evidence>
<feature type="domain" description="CRESS-DNA virus Rep endonuclease" evidence="18">
    <location>
        <begin position="1"/>
        <end position="101"/>
    </location>
</feature>
<dbReference type="Pfam" id="PF00910">
    <property type="entry name" value="RNA_helicase"/>
    <property type="match status" value="1"/>
</dbReference>
<evidence type="ECO:0000313" key="19">
    <source>
        <dbReference type="EMBL" id="AUM61717.1"/>
    </source>
</evidence>
<gene>
    <name evidence="19" type="primary">Rep</name>
</gene>
<evidence type="ECO:0000256" key="17">
    <source>
        <dbReference type="ARBA" id="ARBA00049360"/>
    </source>
</evidence>
<dbReference type="GO" id="GO:0006260">
    <property type="term" value="P:DNA replication"/>
    <property type="evidence" value="ECO:0007669"/>
    <property type="project" value="UniProtKB-KW"/>
</dbReference>
<dbReference type="GO" id="GO:0042025">
    <property type="term" value="C:host cell nucleus"/>
    <property type="evidence" value="ECO:0007669"/>
    <property type="project" value="UniProtKB-SubCell"/>
</dbReference>
<keyword evidence="6" id="KW-0235">DNA replication</keyword>
<evidence type="ECO:0000256" key="2">
    <source>
        <dbReference type="ARBA" id="ARBA00004147"/>
    </source>
</evidence>
<comment type="cofactor">
    <cofactor evidence="1">
        <name>Mn(2+)</name>
        <dbReference type="ChEBI" id="CHEBI:29035"/>
    </cofactor>
</comment>
<name>A0A2K9LSB3_9VIRU</name>
<comment type="catalytic activity">
    <reaction evidence="17">
        <text>ATP + H2O = ADP + phosphate + H(+)</text>
        <dbReference type="Rhea" id="RHEA:13065"/>
        <dbReference type="ChEBI" id="CHEBI:15377"/>
        <dbReference type="ChEBI" id="CHEBI:15378"/>
        <dbReference type="ChEBI" id="CHEBI:30616"/>
        <dbReference type="ChEBI" id="CHEBI:43474"/>
        <dbReference type="ChEBI" id="CHEBI:456216"/>
    </reaction>
</comment>
<dbReference type="EMBL" id="KY487822">
    <property type="protein sequence ID" value="AUM61717.1"/>
    <property type="molecule type" value="Genomic_DNA"/>
</dbReference>
<keyword evidence="5" id="KW-0548">Nucleotidyltransferase</keyword>
<evidence type="ECO:0000256" key="6">
    <source>
        <dbReference type="ARBA" id="ARBA00022705"/>
    </source>
</evidence>
<dbReference type="SUPFAM" id="SSF52540">
    <property type="entry name" value="P-loop containing nucleoside triphosphate hydrolases"/>
    <property type="match status" value="1"/>
</dbReference>
<evidence type="ECO:0000256" key="14">
    <source>
        <dbReference type="ARBA" id="ARBA00023268"/>
    </source>
</evidence>
<comment type="similarity">
    <text evidence="3">Belongs to the nanoviruses/circoviruses replication-associated protein family.</text>
</comment>
<keyword evidence="9" id="KW-0547">Nucleotide-binding</keyword>
<evidence type="ECO:0000256" key="7">
    <source>
        <dbReference type="ARBA" id="ARBA00022722"/>
    </source>
</evidence>
<keyword evidence="14" id="KW-0511">Multifunctional enzyme</keyword>
<evidence type="ECO:0000256" key="1">
    <source>
        <dbReference type="ARBA" id="ARBA00001936"/>
    </source>
</evidence>
<organism evidence="19">
    <name type="scientific">uncultured virus</name>
    <dbReference type="NCBI Taxonomy" id="340016"/>
    <lineage>
        <taxon>Viruses</taxon>
        <taxon>environmental samples</taxon>
    </lineage>
</organism>
<proteinExistence type="inferred from homology"/>
<evidence type="ECO:0000256" key="11">
    <source>
        <dbReference type="ARBA" id="ARBA00022801"/>
    </source>
</evidence>
<evidence type="ECO:0000256" key="8">
    <source>
        <dbReference type="ARBA" id="ARBA00022723"/>
    </source>
</evidence>
<dbReference type="InterPro" id="IPR000605">
    <property type="entry name" value="Helicase_SF3_ssDNA/RNA_vir"/>
</dbReference>
<dbReference type="GO" id="GO:0004519">
    <property type="term" value="F:endonuclease activity"/>
    <property type="evidence" value="ECO:0007669"/>
    <property type="project" value="UniProtKB-KW"/>
</dbReference>
<keyword evidence="7" id="KW-0540">Nuclease</keyword>
<evidence type="ECO:0000256" key="9">
    <source>
        <dbReference type="ARBA" id="ARBA00022741"/>
    </source>
</evidence>
<evidence type="ECO:0000256" key="10">
    <source>
        <dbReference type="ARBA" id="ARBA00022759"/>
    </source>
</evidence>
<evidence type="ECO:0000256" key="3">
    <source>
        <dbReference type="ARBA" id="ARBA00008545"/>
    </source>
</evidence>
<evidence type="ECO:0000256" key="4">
    <source>
        <dbReference type="ARBA" id="ARBA00022679"/>
    </source>
</evidence>
<keyword evidence="4" id="KW-0808">Transferase</keyword>
<evidence type="ECO:0000259" key="18">
    <source>
        <dbReference type="PROSITE" id="PS52020"/>
    </source>
</evidence>
<evidence type="ECO:0000256" key="13">
    <source>
        <dbReference type="ARBA" id="ARBA00023125"/>
    </source>
</evidence>
<dbReference type="PROSITE" id="PS52020">
    <property type="entry name" value="CRESS_DNA_REP"/>
    <property type="match status" value="1"/>
</dbReference>
<dbReference type="GO" id="GO:0003724">
    <property type="term" value="F:RNA helicase activity"/>
    <property type="evidence" value="ECO:0007669"/>
    <property type="project" value="InterPro"/>
</dbReference>
<protein>
    <recommendedName>
        <fullName evidence="15">ATP-dependent helicase Rep</fullName>
    </recommendedName>
    <alternativeName>
        <fullName evidence="16">RepP</fullName>
    </alternativeName>
</protein>
<dbReference type="GO" id="GO:0003723">
    <property type="term" value="F:RNA binding"/>
    <property type="evidence" value="ECO:0007669"/>
    <property type="project" value="InterPro"/>
</dbReference>
<accession>A0A2K9LSB3</accession>
<dbReference type="Gene3D" id="3.40.50.300">
    <property type="entry name" value="P-loop containing nucleotide triphosphate hydrolases"/>
    <property type="match status" value="1"/>
</dbReference>
<evidence type="ECO:0000256" key="5">
    <source>
        <dbReference type="ARBA" id="ARBA00022695"/>
    </source>
</evidence>
<evidence type="ECO:0000256" key="12">
    <source>
        <dbReference type="ARBA" id="ARBA00023124"/>
    </source>
</evidence>
<dbReference type="InterPro" id="IPR027417">
    <property type="entry name" value="P-loop_NTPase"/>
</dbReference>
<dbReference type="GO" id="GO:0016779">
    <property type="term" value="F:nucleotidyltransferase activity"/>
    <property type="evidence" value="ECO:0007669"/>
    <property type="project" value="UniProtKB-KW"/>
</dbReference>
<keyword evidence="13" id="KW-0238">DNA-binding</keyword>
<dbReference type="GO" id="GO:0003677">
    <property type="term" value="F:DNA binding"/>
    <property type="evidence" value="ECO:0007669"/>
    <property type="project" value="UniProtKB-KW"/>
</dbReference>
<dbReference type="GO" id="GO:0046872">
    <property type="term" value="F:metal ion binding"/>
    <property type="evidence" value="ECO:0007669"/>
    <property type="project" value="UniProtKB-KW"/>
</dbReference>
<dbReference type="Pfam" id="PF02407">
    <property type="entry name" value="Viral_Rep"/>
    <property type="match status" value="1"/>
</dbReference>
<dbReference type="Gene3D" id="3.40.1310.20">
    <property type="match status" value="1"/>
</dbReference>
<dbReference type="GO" id="GO:0000166">
    <property type="term" value="F:nucleotide binding"/>
    <property type="evidence" value="ECO:0007669"/>
    <property type="project" value="UniProtKB-KW"/>
</dbReference>